<gene>
    <name evidence="2" type="ORF">HMPREF0202_01804</name>
</gene>
<dbReference type="STRING" id="1319815.HMPREF0202_01804"/>
<evidence type="ECO:0000313" key="2">
    <source>
        <dbReference type="EMBL" id="ERT68289.1"/>
    </source>
</evidence>
<dbReference type="AlphaFoldDB" id="U7VAX3"/>
<protein>
    <submittedName>
        <fullName evidence="2">Uncharacterized protein</fullName>
    </submittedName>
</protein>
<proteinExistence type="predicted"/>
<evidence type="ECO:0000256" key="1">
    <source>
        <dbReference type="SAM" id="Phobius"/>
    </source>
</evidence>
<accession>U7VAX3</accession>
<feature type="transmembrane region" description="Helical" evidence="1">
    <location>
        <begin position="12"/>
        <end position="36"/>
    </location>
</feature>
<dbReference type="EMBL" id="AXZF01000068">
    <property type="protein sequence ID" value="ERT68289.1"/>
    <property type="molecule type" value="Genomic_DNA"/>
</dbReference>
<sequence>MFHYFETLKYSQLIYFLIFSGGMVISGLSTGIIIYYNRIIDFLIYFKEGAIINMFLLSLSIKFVKNYTEKNNGVKL</sequence>
<organism evidence="2 3">
    <name type="scientific">Cetobacterium somerae ATCC BAA-474</name>
    <dbReference type="NCBI Taxonomy" id="1319815"/>
    <lineage>
        <taxon>Bacteria</taxon>
        <taxon>Fusobacteriati</taxon>
        <taxon>Fusobacteriota</taxon>
        <taxon>Fusobacteriia</taxon>
        <taxon>Fusobacteriales</taxon>
        <taxon>Fusobacteriaceae</taxon>
        <taxon>Cetobacterium</taxon>
    </lineage>
</organism>
<dbReference type="HOGENOM" id="CLU_2647894_0_0_0"/>
<name>U7VAX3_9FUSO</name>
<keyword evidence="1" id="KW-0472">Membrane</keyword>
<reference evidence="2 3" key="1">
    <citation type="submission" date="2013-08" db="EMBL/GenBank/DDBJ databases">
        <authorList>
            <person name="Weinstock G."/>
            <person name="Sodergren E."/>
            <person name="Wylie T."/>
            <person name="Fulton L."/>
            <person name="Fulton R."/>
            <person name="Fronick C."/>
            <person name="O'Laughlin M."/>
            <person name="Godfrey J."/>
            <person name="Miner T."/>
            <person name="Herter B."/>
            <person name="Appelbaum E."/>
            <person name="Cordes M."/>
            <person name="Lek S."/>
            <person name="Wollam A."/>
            <person name="Pepin K.H."/>
            <person name="Palsikar V.B."/>
            <person name="Mitreva M."/>
            <person name="Wilson R.K."/>
        </authorList>
    </citation>
    <scope>NUCLEOTIDE SEQUENCE [LARGE SCALE GENOMIC DNA]</scope>
    <source>
        <strain evidence="2 3">ATCC BAA-474</strain>
    </source>
</reference>
<keyword evidence="1" id="KW-0812">Transmembrane</keyword>
<evidence type="ECO:0000313" key="3">
    <source>
        <dbReference type="Proteomes" id="UP000017081"/>
    </source>
</evidence>
<keyword evidence="3" id="KW-1185">Reference proteome</keyword>
<dbReference type="Proteomes" id="UP000017081">
    <property type="component" value="Unassembled WGS sequence"/>
</dbReference>
<comment type="caution">
    <text evidence="2">The sequence shown here is derived from an EMBL/GenBank/DDBJ whole genome shotgun (WGS) entry which is preliminary data.</text>
</comment>
<keyword evidence="1" id="KW-1133">Transmembrane helix</keyword>
<feature type="transmembrane region" description="Helical" evidence="1">
    <location>
        <begin position="42"/>
        <end position="61"/>
    </location>
</feature>